<accession>A0A501PNB3</accession>
<evidence type="ECO:0000313" key="2">
    <source>
        <dbReference type="Proteomes" id="UP000319148"/>
    </source>
</evidence>
<keyword evidence="2" id="KW-1185">Reference proteome</keyword>
<reference evidence="2" key="1">
    <citation type="submission" date="2019-06" db="EMBL/GenBank/DDBJ databases">
        <title>The complete genome of Emcibacter congregatus ZYLT.</title>
        <authorList>
            <person name="Zhao Z."/>
        </authorList>
    </citation>
    <scope>NUCLEOTIDE SEQUENCE [LARGE SCALE GENOMIC DNA]</scope>
    <source>
        <strain evidence="2">MCCC 1A06723</strain>
    </source>
</reference>
<organism evidence="1 2">
    <name type="scientific">Emcibacter nanhaiensis</name>
    <dbReference type="NCBI Taxonomy" id="1505037"/>
    <lineage>
        <taxon>Bacteria</taxon>
        <taxon>Pseudomonadati</taxon>
        <taxon>Pseudomonadota</taxon>
        <taxon>Alphaproteobacteria</taxon>
        <taxon>Emcibacterales</taxon>
        <taxon>Emcibacteraceae</taxon>
        <taxon>Emcibacter</taxon>
    </lineage>
</organism>
<sequence>MFINSDPPQFRKARNLAIEISSFEALFLSHNSFVDTTKLQIIPIDLVNNANADPGRNHGQLTPNVRQRIIDGVAAHEVMIDDHRNAVLG</sequence>
<dbReference type="Proteomes" id="UP000319148">
    <property type="component" value="Unassembled WGS sequence"/>
</dbReference>
<proteinExistence type="predicted"/>
<dbReference type="AlphaFoldDB" id="A0A501PNB3"/>
<gene>
    <name evidence="1" type="ORF">FIV46_06885</name>
</gene>
<evidence type="ECO:0000313" key="1">
    <source>
        <dbReference type="EMBL" id="TPD61923.1"/>
    </source>
</evidence>
<dbReference type="RefSeq" id="WP_139939780.1">
    <property type="nucleotide sequence ID" value="NZ_JBHSYP010000003.1"/>
</dbReference>
<name>A0A501PNB3_9PROT</name>
<protein>
    <submittedName>
        <fullName evidence="1">Uncharacterized protein</fullName>
    </submittedName>
</protein>
<dbReference type="EMBL" id="VFIY01000005">
    <property type="protein sequence ID" value="TPD61923.1"/>
    <property type="molecule type" value="Genomic_DNA"/>
</dbReference>
<comment type="caution">
    <text evidence="1">The sequence shown here is derived from an EMBL/GenBank/DDBJ whole genome shotgun (WGS) entry which is preliminary data.</text>
</comment>